<dbReference type="PIRSF" id="PIRSF006060">
    <property type="entry name" value="AA_transporter"/>
    <property type="match status" value="1"/>
</dbReference>
<feature type="transmembrane region" description="Helical" evidence="6">
    <location>
        <begin position="145"/>
        <end position="169"/>
    </location>
</feature>
<evidence type="ECO:0000313" key="8">
    <source>
        <dbReference type="Proteomes" id="UP001583280"/>
    </source>
</evidence>
<protein>
    <recommendedName>
        <fullName evidence="9">B(0,+)-type amino acid transporter 1</fullName>
    </recommendedName>
</protein>
<dbReference type="PANTHER" id="PTHR11785:SF402">
    <property type="entry name" value="AMINO ACID TRANSPORTER (EUROFUNG)"/>
    <property type="match status" value="1"/>
</dbReference>
<feature type="transmembrane region" description="Helical" evidence="6">
    <location>
        <begin position="206"/>
        <end position="228"/>
    </location>
</feature>
<dbReference type="PANTHER" id="PTHR11785">
    <property type="entry name" value="AMINO ACID TRANSPORTER"/>
    <property type="match status" value="1"/>
</dbReference>
<feature type="compositionally biased region" description="Basic and acidic residues" evidence="5">
    <location>
        <begin position="419"/>
        <end position="428"/>
    </location>
</feature>
<evidence type="ECO:0000256" key="4">
    <source>
        <dbReference type="ARBA" id="ARBA00023136"/>
    </source>
</evidence>
<feature type="region of interest" description="Disordered" evidence="5">
    <location>
        <begin position="1"/>
        <end position="44"/>
    </location>
</feature>
<feature type="transmembrane region" description="Helical" evidence="6">
    <location>
        <begin position="83"/>
        <end position="107"/>
    </location>
</feature>
<feature type="compositionally biased region" description="Polar residues" evidence="5">
    <location>
        <begin position="409"/>
        <end position="418"/>
    </location>
</feature>
<feature type="transmembrane region" description="Helical" evidence="6">
    <location>
        <begin position="310"/>
        <end position="333"/>
    </location>
</feature>
<feature type="transmembrane region" description="Helical" evidence="6">
    <location>
        <begin position="353"/>
        <end position="376"/>
    </location>
</feature>
<feature type="transmembrane region" description="Helical" evidence="6">
    <location>
        <begin position="119"/>
        <end position="139"/>
    </location>
</feature>
<feature type="transmembrane region" description="Helical" evidence="6">
    <location>
        <begin position="50"/>
        <end position="71"/>
    </location>
</feature>
<feature type="transmembrane region" description="Helical" evidence="6">
    <location>
        <begin position="455"/>
        <end position="478"/>
    </location>
</feature>
<evidence type="ECO:0000256" key="6">
    <source>
        <dbReference type="SAM" id="Phobius"/>
    </source>
</evidence>
<proteinExistence type="predicted"/>
<feature type="transmembrane region" description="Helical" evidence="6">
    <location>
        <begin position="181"/>
        <end position="200"/>
    </location>
</feature>
<accession>A0ABR3YJC3</accession>
<comment type="caution">
    <text evidence="7">The sequence shown here is derived from an EMBL/GenBank/DDBJ whole genome shotgun (WGS) entry which is preliminary data.</text>
</comment>
<gene>
    <name evidence="7" type="ORF">Cpir12675_006317</name>
</gene>
<dbReference type="Pfam" id="PF13520">
    <property type="entry name" value="AA_permease_2"/>
    <property type="match status" value="1"/>
</dbReference>
<evidence type="ECO:0000256" key="1">
    <source>
        <dbReference type="ARBA" id="ARBA00004141"/>
    </source>
</evidence>
<dbReference type="Proteomes" id="UP001583280">
    <property type="component" value="Unassembled WGS sequence"/>
</dbReference>
<dbReference type="InterPro" id="IPR050598">
    <property type="entry name" value="AminoAcid_Transporter"/>
</dbReference>
<feature type="transmembrane region" description="Helical" evidence="6">
    <location>
        <begin position="431"/>
        <end position="449"/>
    </location>
</feature>
<name>A0ABR3YJC3_9PEZI</name>
<evidence type="ECO:0000256" key="5">
    <source>
        <dbReference type="SAM" id="MobiDB-lite"/>
    </source>
</evidence>
<keyword evidence="4 6" id="KW-0472">Membrane</keyword>
<dbReference type="EMBL" id="JAWDJO010000281">
    <property type="protein sequence ID" value="KAL1888060.1"/>
    <property type="molecule type" value="Genomic_DNA"/>
</dbReference>
<dbReference type="Gene3D" id="1.20.1740.10">
    <property type="entry name" value="Amino acid/polyamine transporter I"/>
    <property type="match status" value="1"/>
</dbReference>
<keyword evidence="2 6" id="KW-0812">Transmembrane</keyword>
<comment type="subcellular location">
    <subcellularLocation>
        <location evidence="1">Membrane</location>
        <topology evidence="1">Multi-pass membrane protein</topology>
    </subcellularLocation>
</comment>
<evidence type="ECO:0000313" key="7">
    <source>
        <dbReference type="EMBL" id="KAL1888060.1"/>
    </source>
</evidence>
<dbReference type="InterPro" id="IPR002293">
    <property type="entry name" value="AA/rel_permease1"/>
</dbReference>
<keyword evidence="3 6" id="KW-1133">Transmembrane helix</keyword>
<feature type="transmembrane region" description="Helical" evidence="6">
    <location>
        <begin position="517"/>
        <end position="534"/>
    </location>
</feature>
<evidence type="ECO:0008006" key="9">
    <source>
        <dbReference type="Google" id="ProtNLM"/>
    </source>
</evidence>
<evidence type="ECO:0000256" key="3">
    <source>
        <dbReference type="ARBA" id="ARBA00022989"/>
    </source>
</evidence>
<organism evidence="7 8">
    <name type="scientific">Ceratocystis pirilliformis</name>
    <dbReference type="NCBI Taxonomy" id="259994"/>
    <lineage>
        <taxon>Eukaryota</taxon>
        <taxon>Fungi</taxon>
        <taxon>Dikarya</taxon>
        <taxon>Ascomycota</taxon>
        <taxon>Pezizomycotina</taxon>
        <taxon>Sordariomycetes</taxon>
        <taxon>Hypocreomycetidae</taxon>
        <taxon>Microascales</taxon>
        <taxon>Ceratocystidaceae</taxon>
        <taxon>Ceratocystis</taxon>
    </lineage>
</organism>
<keyword evidence="8" id="KW-1185">Reference proteome</keyword>
<evidence type="ECO:0000256" key="2">
    <source>
        <dbReference type="ARBA" id="ARBA00022692"/>
    </source>
</evidence>
<feature type="compositionally biased region" description="Low complexity" evidence="5">
    <location>
        <begin position="7"/>
        <end position="21"/>
    </location>
</feature>
<reference evidence="7 8" key="1">
    <citation type="journal article" date="2024" name="IMA Fungus">
        <title>IMA Genome - F19 : A genome assembly and annotation guide to empower mycologists, including annotated draft genome sequences of Ceratocystis pirilliformis, Diaporthe australafricana, Fusarium ophioides, Paecilomyces lecythidis, and Sporothrix stenoceras.</title>
        <authorList>
            <person name="Aylward J."/>
            <person name="Wilson A.M."/>
            <person name="Visagie C.M."/>
            <person name="Spraker J."/>
            <person name="Barnes I."/>
            <person name="Buitendag C."/>
            <person name="Ceriani C."/>
            <person name="Del Mar Angel L."/>
            <person name="du Plessis D."/>
            <person name="Fuchs T."/>
            <person name="Gasser K."/>
            <person name="Kramer D."/>
            <person name="Li W."/>
            <person name="Munsamy K."/>
            <person name="Piso A."/>
            <person name="Price J.L."/>
            <person name="Sonnekus B."/>
            <person name="Thomas C."/>
            <person name="van der Nest A."/>
            <person name="van Dijk A."/>
            <person name="van Heerden A."/>
            <person name="van Vuuren N."/>
            <person name="Yilmaz N."/>
            <person name="Duong T.A."/>
            <person name="van der Merwe N.A."/>
            <person name="Wingfield M.J."/>
            <person name="Wingfield B.D."/>
        </authorList>
    </citation>
    <scope>NUCLEOTIDE SEQUENCE [LARGE SCALE GENOMIC DNA]</scope>
    <source>
        <strain evidence="7 8">CMW 12675</strain>
    </source>
</reference>
<feature type="transmembrane region" description="Helical" evidence="6">
    <location>
        <begin position="490"/>
        <end position="511"/>
    </location>
</feature>
<feature type="region of interest" description="Disordered" evidence="5">
    <location>
        <begin position="409"/>
        <end position="428"/>
    </location>
</feature>
<sequence length="543" mass="57795">MPDLDSEAQQPLLAEPQLAQQTYDAPPYGTTTRITRPDSDRDISGPQPTLGAIEAFGILISIVIGSGIFTSPGSIDTNVPSPGASLVVWLVGGLLAWTGASTVAELGTAIPGEGGVQPYLQYIYGDVFGFLAAWTWTVAVMPATLAILSIVFVDSIFSALNAAPAVFTLTADSMWFIRKSLSVAILMLVSLANCISTKASTRLNNFFVVAKFASIAFVVLAGLAVVVVQVAHGTEPIEAGGHDWFQKPWFAARTSMNPDGSETDWTRLSQWELLGHYSAALYGALWAYSGWDKAVYVSAELRDPVRQLPLAINTAIPTIIFAFIAAISSYYVLLPWNEVSTTDSVAVTAIARLFGPGIGLVASVMICLVVAGSLLGNSFVAGRMAMSAAHKGWFPHCFGTVGRLSLPSSGTSTLQANSGHDRSNRENTGDAPINAIGLATLLAAFYIVFGNFRALITFNGLGEFTFFFLTVVGAVILRLREPSLNRPYKLPLAVPVIFSLVSGFVVARGAIFAPAQAAMLLVLWALGVAYYLVCQWRAASVHL</sequence>